<gene>
    <name evidence="2" type="ORF">CONCODRAFT_77304</name>
</gene>
<keyword evidence="3" id="KW-1185">Reference proteome</keyword>
<accession>A0A137PEZ6</accession>
<evidence type="ECO:0000313" key="2">
    <source>
        <dbReference type="EMBL" id="KXN73560.1"/>
    </source>
</evidence>
<name>A0A137PEZ6_CONC2</name>
<feature type="compositionally biased region" description="Polar residues" evidence="1">
    <location>
        <begin position="106"/>
        <end position="119"/>
    </location>
</feature>
<protein>
    <submittedName>
        <fullName evidence="2">Uncharacterized protein</fullName>
    </submittedName>
</protein>
<organism evidence="2 3">
    <name type="scientific">Conidiobolus coronatus (strain ATCC 28846 / CBS 209.66 / NRRL 28638)</name>
    <name type="common">Delacroixia coronata</name>
    <dbReference type="NCBI Taxonomy" id="796925"/>
    <lineage>
        <taxon>Eukaryota</taxon>
        <taxon>Fungi</taxon>
        <taxon>Fungi incertae sedis</taxon>
        <taxon>Zoopagomycota</taxon>
        <taxon>Entomophthoromycotina</taxon>
        <taxon>Entomophthoromycetes</taxon>
        <taxon>Entomophthorales</taxon>
        <taxon>Ancylistaceae</taxon>
        <taxon>Conidiobolus</taxon>
    </lineage>
</organism>
<evidence type="ECO:0000256" key="1">
    <source>
        <dbReference type="SAM" id="MobiDB-lite"/>
    </source>
</evidence>
<feature type="compositionally biased region" description="Polar residues" evidence="1">
    <location>
        <begin position="39"/>
        <end position="61"/>
    </location>
</feature>
<reference evidence="2 3" key="1">
    <citation type="journal article" date="2015" name="Genome Biol. Evol.">
        <title>Phylogenomic analyses indicate that early fungi evolved digesting cell walls of algal ancestors of land plants.</title>
        <authorList>
            <person name="Chang Y."/>
            <person name="Wang S."/>
            <person name="Sekimoto S."/>
            <person name="Aerts A.L."/>
            <person name="Choi C."/>
            <person name="Clum A."/>
            <person name="LaButti K.M."/>
            <person name="Lindquist E.A."/>
            <person name="Yee Ngan C."/>
            <person name="Ohm R.A."/>
            <person name="Salamov A.A."/>
            <person name="Grigoriev I.V."/>
            <person name="Spatafora J.W."/>
            <person name="Berbee M.L."/>
        </authorList>
    </citation>
    <scope>NUCLEOTIDE SEQUENCE [LARGE SCALE GENOMIC DNA]</scope>
    <source>
        <strain evidence="2 3">NRRL 28638</strain>
    </source>
</reference>
<proteinExistence type="predicted"/>
<evidence type="ECO:0000313" key="3">
    <source>
        <dbReference type="Proteomes" id="UP000070444"/>
    </source>
</evidence>
<dbReference type="Proteomes" id="UP000070444">
    <property type="component" value="Unassembled WGS sequence"/>
</dbReference>
<feature type="region of interest" description="Disordered" evidence="1">
    <location>
        <begin position="184"/>
        <end position="207"/>
    </location>
</feature>
<dbReference type="EMBL" id="KQ964435">
    <property type="protein sequence ID" value="KXN73560.1"/>
    <property type="molecule type" value="Genomic_DNA"/>
</dbReference>
<feature type="compositionally biased region" description="Polar residues" evidence="1">
    <location>
        <begin position="7"/>
        <end position="29"/>
    </location>
</feature>
<feature type="region of interest" description="Disordered" evidence="1">
    <location>
        <begin position="1"/>
        <end position="139"/>
    </location>
</feature>
<sequence length="207" mass="22928">MSYYHQAISNSPKQNKHIQTAKTRTNLHQNNRHKKAQSDTETYYPNTNKSTFMTYNNQPTFGSKPFSKFTPPMPPSLNAPHTPSPLRLSGSPPNRPYKSPAYAGPQFNQSPNPQVLPNPSSFFSLSSSSSDDSDMLREKSSQLLSLLSTPNGKSSSMTYQSQSSTTFFDPTCAQDALTADTNKTNTRWSFPASSPVVNQRNARVSPI</sequence>
<dbReference type="AlphaFoldDB" id="A0A137PEZ6"/>
<feature type="compositionally biased region" description="Low complexity" evidence="1">
    <location>
        <begin position="120"/>
        <end position="130"/>
    </location>
</feature>